<keyword evidence="5" id="KW-0560">Oxidoreductase</keyword>
<feature type="domain" description="Acyl-CoA oxidase C-alpha1" evidence="8">
    <location>
        <begin position="291"/>
        <end position="430"/>
    </location>
</feature>
<organism evidence="9 10">
    <name type="scientific">Streptomyces tremellae</name>
    <dbReference type="NCBI Taxonomy" id="1124239"/>
    <lineage>
        <taxon>Bacteria</taxon>
        <taxon>Bacillati</taxon>
        <taxon>Actinomycetota</taxon>
        <taxon>Actinomycetes</taxon>
        <taxon>Kitasatosporales</taxon>
        <taxon>Streptomycetaceae</taxon>
        <taxon>Streptomyces</taxon>
    </lineage>
</organism>
<keyword evidence="4" id="KW-0274">FAD</keyword>
<feature type="domain" description="Acyl-CoA oxidase C-terminal" evidence="7">
    <location>
        <begin position="487"/>
        <end position="614"/>
    </location>
</feature>
<dbReference type="RefSeq" id="WP_345644139.1">
    <property type="nucleotide sequence ID" value="NZ_BAABEP010000009.1"/>
</dbReference>
<dbReference type="SUPFAM" id="SSF56645">
    <property type="entry name" value="Acyl-CoA dehydrogenase NM domain-like"/>
    <property type="match status" value="1"/>
</dbReference>
<dbReference type="InterPro" id="IPR046373">
    <property type="entry name" value="Acyl-CoA_Oxase/DH_mid-dom_sf"/>
</dbReference>
<evidence type="ECO:0000313" key="10">
    <source>
        <dbReference type="Proteomes" id="UP001499884"/>
    </source>
</evidence>
<dbReference type="InterPro" id="IPR055060">
    <property type="entry name" value="ACOX_C_alpha1"/>
</dbReference>
<keyword evidence="3" id="KW-0285">Flavoprotein</keyword>
<accession>A0ABP7EPT9</accession>
<dbReference type="Gene3D" id="1.20.140.10">
    <property type="entry name" value="Butyryl-CoA Dehydrogenase, subunit A, domain 3"/>
    <property type="match status" value="2"/>
</dbReference>
<dbReference type="Gene3D" id="2.40.110.10">
    <property type="entry name" value="Butyryl-CoA Dehydrogenase, subunit A, domain 2"/>
    <property type="match status" value="1"/>
</dbReference>
<feature type="compositionally biased region" description="Gly residues" evidence="6">
    <location>
        <begin position="458"/>
        <end position="470"/>
    </location>
</feature>
<evidence type="ECO:0000259" key="7">
    <source>
        <dbReference type="Pfam" id="PF01756"/>
    </source>
</evidence>
<dbReference type="InterPro" id="IPR009100">
    <property type="entry name" value="AcylCoA_DH/oxidase_NM_dom_sf"/>
</dbReference>
<dbReference type="Pfam" id="PF22924">
    <property type="entry name" value="ACOX_C_alpha1"/>
    <property type="match status" value="1"/>
</dbReference>
<evidence type="ECO:0000256" key="6">
    <source>
        <dbReference type="SAM" id="MobiDB-lite"/>
    </source>
</evidence>
<dbReference type="EMBL" id="BAABEP010000009">
    <property type="protein sequence ID" value="GAA3722326.1"/>
    <property type="molecule type" value="Genomic_DNA"/>
</dbReference>
<gene>
    <name evidence="9" type="ORF">GCM10023082_20170</name>
</gene>
<dbReference type="SUPFAM" id="SSF47203">
    <property type="entry name" value="Acyl-CoA dehydrogenase C-terminal domain-like"/>
    <property type="match status" value="2"/>
</dbReference>
<dbReference type="PANTHER" id="PTHR10909:SF382">
    <property type="entry name" value="ACYL-COENZYME A OXIDASE"/>
    <property type="match status" value="1"/>
</dbReference>
<evidence type="ECO:0000313" key="9">
    <source>
        <dbReference type="EMBL" id="GAA3722326.1"/>
    </source>
</evidence>
<dbReference type="Pfam" id="PF01756">
    <property type="entry name" value="ACOX"/>
    <property type="match status" value="1"/>
</dbReference>
<feature type="region of interest" description="Disordered" evidence="6">
    <location>
        <begin position="438"/>
        <end position="471"/>
    </location>
</feature>
<name>A0ABP7EPT9_9ACTN</name>
<evidence type="ECO:0000256" key="5">
    <source>
        <dbReference type="ARBA" id="ARBA00023002"/>
    </source>
</evidence>
<comment type="cofactor">
    <cofactor evidence="1">
        <name>FAD</name>
        <dbReference type="ChEBI" id="CHEBI:57692"/>
    </cofactor>
</comment>
<evidence type="ECO:0000256" key="3">
    <source>
        <dbReference type="ARBA" id="ARBA00022630"/>
    </source>
</evidence>
<dbReference type="InterPro" id="IPR012258">
    <property type="entry name" value="Acyl-CoA_oxidase"/>
</dbReference>
<keyword evidence="10" id="KW-1185">Reference proteome</keyword>
<proteinExistence type="inferred from homology"/>
<comment type="similarity">
    <text evidence="2">Belongs to the acyl-CoA oxidase family.</text>
</comment>
<evidence type="ECO:0000259" key="8">
    <source>
        <dbReference type="Pfam" id="PF22924"/>
    </source>
</evidence>
<dbReference type="PIRSF" id="PIRSF000168">
    <property type="entry name" value="Acyl-CoA_oxidase"/>
    <property type="match status" value="1"/>
</dbReference>
<comment type="caution">
    <text evidence="9">The sequence shown here is derived from an EMBL/GenBank/DDBJ whole genome shotgun (WGS) entry which is preliminary data.</text>
</comment>
<dbReference type="Proteomes" id="UP001499884">
    <property type="component" value="Unassembled WGS sequence"/>
</dbReference>
<dbReference type="PANTHER" id="PTHR10909">
    <property type="entry name" value="ELECTRON TRANSPORT OXIDOREDUCTASE"/>
    <property type="match status" value="1"/>
</dbReference>
<sequence length="627" mass="66731">MRAAHGADAFLPGGPSIPRLIDALFEGRFGELHEPWAKVFSRDEFRYRDGLSKEKRSEIAYERLRAVNAEIDSVEEMVAATDRLTALHEWLGAVDGTLATLATIHYNLFLGSLLRLDPGRSVDRTPYTRLTRYGTVLITELGYGNNAAALETTATHRPESDTFVLHTPSDAAAKFMPNTGPAGGPKSGLVAARLIAGGRDRGVFLFLVSLRDERGPLPGIRIRPLSESPGSAVDHCLTSFDRVVLGRAALLAGDHGELAADGGFRSTTGSRRRRFLRSIQRVTTGKLCLSAAALGGARSGLVIAVRHAHRRRTFAPGGRHDVPVFAHRCHQSRLLGATARAYAATFLLRAATRALTAADGSDGDDAAEAEVLVAAAKGWITWQARGIAVECRERCGAQGLLSANRLADLILPIEGTVTAEGDNLVIWTKAGADMLTGRGYRPPPRHAPAPARTPERTGGAGGPGGPGPGGTWVEPGSLLGLLVQRELRCFTEARRRLGEPADSAFDRWNHAVEPALDLVDAYATRRAAEVFLAAADTAADEPTRKALRLLFRLFALERLAPHTGPLLADGLLDARAVHGLAAEADRVAAALAPHALALVEAFAVPDAVLQAPIALPDEGVPPGLRRG</sequence>
<evidence type="ECO:0008006" key="11">
    <source>
        <dbReference type="Google" id="ProtNLM"/>
    </source>
</evidence>
<protein>
    <recommendedName>
        <fullName evidence="11">Acyl-CoA oxidase</fullName>
    </recommendedName>
</protein>
<dbReference type="InterPro" id="IPR036250">
    <property type="entry name" value="AcylCo_DH-like_C"/>
</dbReference>
<dbReference type="InterPro" id="IPR002655">
    <property type="entry name" value="Acyl-CoA_oxidase_C"/>
</dbReference>
<evidence type="ECO:0000256" key="4">
    <source>
        <dbReference type="ARBA" id="ARBA00022827"/>
    </source>
</evidence>
<reference evidence="10" key="1">
    <citation type="journal article" date="2019" name="Int. J. Syst. Evol. Microbiol.">
        <title>The Global Catalogue of Microorganisms (GCM) 10K type strain sequencing project: providing services to taxonomists for standard genome sequencing and annotation.</title>
        <authorList>
            <consortium name="The Broad Institute Genomics Platform"/>
            <consortium name="The Broad Institute Genome Sequencing Center for Infectious Disease"/>
            <person name="Wu L."/>
            <person name="Ma J."/>
        </authorList>
    </citation>
    <scope>NUCLEOTIDE SEQUENCE [LARGE SCALE GENOMIC DNA]</scope>
    <source>
        <strain evidence="10">JCM 30846</strain>
    </source>
</reference>
<evidence type="ECO:0000256" key="2">
    <source>
        <dbReference type="ARBA" id="ARBA00006288"/>
    </source>
</evidence>
<evidence type="ECO:0000256" key="1">
    <source>
        <dbReference type="ARBA" id="ARBA00001974"/>
    </source>
</evidence>